<evidence type="ECO:0000256" key="7">
    <source>
        <dbReference type="SAM" id="Phobius"/>
    </source>
</evidence>
<feature type="binding site" evidence="6">
    <location>
        <position position="93"/>
    </location>
    <ligand>
        <name>Mg(2+)</name>
        <dbReference type="ChEBI" id="CHEBI:18420"/>
        <label>2</label>
    </ligand>
</feature>
<dbReference type="InterPro" id="IPR000760">
    <property type="entry name" value="Inositol_monophosphatase-like"/>
</dbReference>
<evidence type="ECO:0000256" key="6">
    <source>
        <dbReference type="PIRSR" id="PIRSR600760-2"/>
    </source>
</evidence>
<accession>A0AAD7XN67</accession>
<dbReference type="Gene3D" id="3.40.190.80">
    <property type="match status" value="1"/>
</dbReference>
<sequence>MKPEPEVVEFAQRLADAAGDVIRQYWRQPLVIKEKFDASRVMPSEPVTEADRGAERAMRDLISATYPAHGILGEEFGETNPLAEWVWVLDPIDGTKSFTSGKPLFGTLVALCYRGVPVLGVIDQCVLGERWVGDGETTTFNGKLVSAEGKDRIENCLAYATTPSMFAPGYETAAFEALRRRTKRTLYGCDCYAYALLASNFGVDLVVEADLQPYDYLSLVPVLSGAGALITDWRGNPLTLHSASSKGRVLAAANPTIHKAAIDLLRRPPLDLYLLNRPKLAISLGAAVAMLGALLLGNSRRLF</sequence>
<keyword evidence="7" id="KW-0812">Transmembrane</keyword>
<gene>
    <name evidence="8" type="ORF">CTAYLR_003326</name>
</gene>
<dbReference type="EMBL" id="JAQMWT010000315">
    <property type="protein sequence ID" value="KAJ8605464.1"/>
    <property type="molecule type" value="Genomic_DNA"/>
</dbReference>
<comment type="caution">
    <text evidence="8">The sequence shown here is derived from an EMBL/GenBank/DDBJ whole genome shotgun (WGS) entry which is preliminary data.</text>
</comment>
<dbReference type="SUPFAM" id="SSF56655">
    <property type="entry name" value="Carbohydrate phosphatase"/>
    <property type="match status" value="1"/>
</dbReference>
<comment type="cofactor">
    <cofactor evidence="1 6">
        <name>Mg(2+)</name>
        <dbReference type="ChEBI" id="CHEBI:18420"/>
    </cofactor>
</comment>
<dbReference type="AlphaFoldDB" id="A0AAD7XN67"/>
<dbReference type="PANTHER" id="PTHR43200:SF6">
    <property type="entry name" value="3'(2'),5'-BISPHOSPHATE NUCLEOTIDASE"/>
    <property type="match status" value="1"/>
</dbReference>
<name>A0AAD7XN67_9STRA</name>
<feature type="binding site" evidence="6">
    <location>
        <position position="215"/>
    </location>
    <ligand>
        <name>Mg(2+)</name>
        <dbReference type="ChEBI" id="CHEBI:18420"/>
        <label>1</label>
        <note>catalytic</note>
    </ligand>
</feature>
<feature type="binding site" evidence="6">
    <location>
        <position position="92"/>
    </location>
    <ligand>
        <name>Mg(2+)</name>
        <dbReference type="ChEBI" id="CHEBI:18420"/>
        <label>1</label>
        <note>catalytic</note>
    </ligand>
</feature>
<feature type="binding site" evidence="6">
    <location>
        <position position="90"/>
    </location>
    <ligand>
        <name>Mg(2+)</name>
        <dbReference type="ChEBI" id="CHEBI:18420"/>
        <label>2</label>
    </ligand>
</feature>
<evidence type="ECO:0000313" key="9">
    <source>
        <dbReference type="Proteomes" id="UP001230188"/>
    </source>
</evidence>
<dbReference type="GO" id="GO:0016791">
    <property type="term" value="F:phosphatase activity"/>
    <property type="evidence" value="ECO:0007669"/>
    <property type="project" value="UniProtKB-ARBA"/>
</dbReference>
<dbReference type="GO" id="GO:0046872">
    <property type="term" value="F:metal ion binding"/>
    <property type="evidence" value="ECO:0007669"/>
    <property type="project" value="UniProtKB-KW"/>
</dbReference>
<dbReference type="PRINTS" id="PR00377">
    <property type="entry name" value="IMPHPHTASES"/>
</dbReference>
<dbReference type="InterPro" id="IPR020583">
    <property type="entry name" value="Inositol_monoP_metal-BS"/>
</dbReference>
<dbReference type="FunFam" id="3.30.540.10:FF:000030">
    <property type="entry name" value="Inositol monophosphatase"/>
    <property type="match status" value="1"/>
</dbReference>
<comment type="similarity">
    <text evidence="2">Belongs to the inositol monophosphatase superfamily.</text>
</comment>
<feature type="transmembrane region" description="Helical" evidence="7">
    <location>
        <begin position="280"/>
        <end position="297"/>
    </location>
</feature>
<dbReference type="Gene3D" id="3.30.540.10">
    <property type="entry name" value="Fructose-1,6-Bisphosphatase, subunit A, domain 1"/>
    <property type="match status" value="1"/>
</dbReference>
<keyword evidence="3 6" id="KW-0479">Metal-binding</keyword>
<evidence type="ECO:0000313" key="8">
    <source>
        <dbReference type="EMBL" id="KAJ8605464.1"/>
    </source>
</evidence>
<evidence type="ECO:0000256" key="2">
    <source>
        <dbReference type="ARBA" id="ARBA00009759"/>
    </source>
</evidence>
<dbReference type="Pfam" id="PF00459">
    <property type="entry name" value="Inositol_P"/>
    <property type="match status" value="1"/>
</dbReference>
<evidence type="ECO:0000256" key="4">
    <source>
        <dbReference type="ARBA" id="ARBA00022801"/>
    </source>
</evidence>
<evidence type="ECO:0000256" key="5">
    <source>
        <dbReference type="ARBA" id="ARBA00022842"/>
    </source>
</evidence>
<protein>
    <recommendedName>
        <fullName evidence="10">Histidinol-phosphatase</fullName>
    </recommendedName>
</protein>
<evidence type="ECO:0008006" key="10">
    <source>
        <dbReference type="Google" id="ProtNLM"/>
    </source>
</evidence>
<dbReference type="InterPro" id="IPR051090">
    <property type="entry name" value="Inositol_monoP_superfamily"/>
</dbReference>
<organism evidence="8 9">
    <name type="scientific">Chrysophaeum taylorii</name>
    <dbReference type="NCBI Taxonomy" id="2483200"/>
    <lineage>
        <taxon>Eukaryota</taxon>
        <taxon>Sar</taxon>
        <taxon>Stramenopiles</taxon>
        <taxon>Ochrophyta</taxon>
        <taxon>Pelagophyceae</taxon>
        <taxon>Pelagomonadales</taxon>
        <taxon>Pelagomonadaceae</taxon>
        <taxon>Chrysophaeum</taxon>
    </lineage>
</organism>
<keyword evidence="7" id="KW-0472">Membrane</keyword>
<dbReference type="GO" id="GO:0000105">
    <property type="term" value="P:L-histidine biosynthetic process"/>
    <property type="evidence" value="ECO:0007669"/>
    <property type="project" value="TreeGrafter"/>
</dbReference>
<keyword evidence="7" id="KW-1133">Transmembrane helix</keyword>
<reference evidence="8" key="1">
    <citation type="submission" date="2023-01" db="EMBL/GenBank/DDBJ databases">
        <title>Metagenome sequencing of chrysophaentin producing Chrysophaeum taylorii.</title>
        <authorList>
            <person name="Davison J."/>
            <person name="Bewley C."/>
        </authorList>
    </citation>
    <scope>NUCLEOTIDE SEQUENCE</scope>
    <source>
        <strain evidence="8">NIES-1699</strain>
    </source>
</reference>
<keyword evidence="5 6" id="KW-0460">Magnesium</keyword>
<dbReference type="PANTHER" id="PTHR43200">
    <property type="entry name" value="PHOSPHATASE"/>
    <property type="match status" value="1"/>
</dbReference>
<dbReference type="CDD" id="cd01641">
    <property type="entry name" value="Bacterial_IMPase_like_1"/>
    <property type="match status" value="1"/>
</dbReference>
<keyword evidence="9" id="KW-1185">Reference proteome</keyword>
<proteinExistence type="inferred from homology"/>
<evidence type="ECO:0000256" key="3">
    <source>
        <dbReference type="ARBA" id="ARBA00022723"/>
    </source>
</evidence>
<evidence type="ECO:0000256" key="1">
    <source>
        <dbReference type="ARBA" id="ARBA00001946"/>
    </source>
</evidence>
<dbReference type="PROSITE" id="PS00629">
    <property type="entry name" value="IMP_1"/>
    <property type="match status" value="1"/>
</dbReference>
<keyword evidence="4" id="KW-0378">Hydrolase</keyword>
<feature type="binding site" evidence="6">
    <location>
        <position position="74"/>
    </location>
    <ligand>
        <name>Mg(2+)</name>
        <dbReference type="ChEBI" id="CHEBI:18420"/>
        <label>1</label>
        <note>catalytic</note>
    </ligand>
</feature>
<dbReference type="Proteomes" id="UP001230188">
    <property type="component" value="Unassembled WGS sequence"/>
</dbReference>